<keyword evidence="8" id="KW-1185">Reference proteome</keyword>
<accession>A0A369ABX9</accession>
<dbReference type="PANTHER" id="PTHR30250">
    <property type="entry name" value="PST FAMILY PREDICTED COLANIC ACID TRANSPORTER"/>
    <property type="match status" value="1"/>
</dbReference>
<evidence type="ECO:0000256" key="6">
    <source>
        <dbReference type="SAM" id="Phobius"/>
    </source>
</evidence>
<gene>
    <name evidence="7" type="ORF">DES35_101885</name>
</gene>
<evidence type="ECO:0000313" key="7">
    <source>
        <dbReference type="EMBL" id="RCX05597.1"/>
    </source>
</evidence>
<keyword evidence="5 6" id="KW-0472">Membrane</keyword>
<feature type="transmembrane region" description="Helical" evidence="6">
    <location>
        <begin position="80"/>
        <end position="102"/>
    </location>
</feature>
<feature type="transmembrane region" description="Helical" evidence="6">
    <location>
        <begin position="156"/>
        <end position="174"/>
    </location>
</feature>
<proteinExistence type="predicted"/>
<evidence type="ECO:0000313" key="8">
    <source>
        <dbReference type="Proteomes" id="UP000253517"/>
    </source>
</evidence>
<keyword evidence="4 6" id="KW-1133">Transmembrane helix</keyword>
<comment type="subcellular location">
    <subcellularLocation>
        <location evidence="1">Cell membrane</location>
        <topology evidence="1">Multi-pass membrane protein</topology>
    </subcellularLocation>
</comment>
<keyword evidence="3 6" id="KW-0812">Transmembrane</keyword>
<feature type="transmembrane region" description="Helical" evidence="6">
    <location>
        <begin position="393"/>
        <end position="416"/>
    </location>
</feature>
<comment type="caution">
    <text evidence="7">The sequence shown here is derived from an EMBL/GenBank/DDBJ whole genome shotgun (WGS) entry which is preliminary data.</text>
</comment>
<feature type="transmembrane region" description="Helical" evidence="6">
    <location>
        <begin position="338"/>
        <end position="356"/>
    </location>
</feature>
<feature type="transmembrane region" description="Helical" evidence="6">
    <location>
        <begin position="428"/>
        <end position="445"/>
    </location>
</feature>
<evidence type="ECO:0000256" key="3">
    <source>
        <dbReference type="ARBA" id="ARBA00022692"/>
    </source>
</evidence>
<dbReference type="GO" id="GO:0005886">
    <property type="term" value="C:plasma membrane"/>
    <property type="evidence" value="ECO:0007669"/>
    <property type="project" value="UniProtKB-SubCell"/>
</dbReference>
<protein>
    <submittedName>
        <fullName evidence="7">O-antigen/teichoic acid export membrane protein</fullName>
    </submittedName>
</protein>
<dbReference type="InterPro" id="IPR002797">
    <property type="entry name" value="Polysacc_synth"/>
</dbReference>
<reference evidence="7 8" key="1">
    <citation type="submission" date="2018-07" db="EMBL/GenBank/DDBJ databases">
        <title>Genomic Encyclopedia of Type Strains, Phase IV (KMG-IV): sequencing the most valuable type-strain genomes for metagenomic binning, comparative biology and taxonomic classification.</title>
        <authorList>
            <person name="Goeker M."/>
        </authorList>
    </citation>
    <scope>NUCLEOTIDE SEQUENCE [LARGE SCALE GENOMIC DNA]</scope>
    <source>
        <strain evidence="7 8">DSM 21410</strain>
    </source>
</reference>
<name>A0A369ABX9_9FLAO</name>
<dbReference type="AlphaFoldDB" id="A0A369ABX9"/>
<organism evidence="7 8">
    <name type="scientific">Schleiferia thermophila</name>
    <dbReference type="NCBI Taxonomy" id="884107"/>
    <lineage>
        <taxon>Bacteria</taxon>
        <taxon>Pseudomonadati</taxon>
        <taxon>Bacteroidota</taxon>
        <taxon>Flavobacteriia</taxon>
        <taxon>Flavobacteriales</taxon>
        <taxon>Schleiferiaceae</taxon>
        <taxon>Schleiferia</taxon>
    </lineage>
</organism>
<dbReference type="Pfam" id="PF01943">
    <property type="entry name" value="Polysacc_synt"/>
    <property type="match status" value="1"/>
</dbReference>
<evidence type="ECO:0000256" key="4">
    <source>
        <dbReference type="ARBA" id="ARBA00022989"/>
    </source>
</evidence>
<feature type="transmembrane region" description="Helical" evidence="6">
    <location>
        <begin position="243"/>
        <end position="267"/>
    </location>
</feature>
<feature type="transmembrane region" description="Helical" evidence="6">
    <location>
        <begin position="122"/>
        <end position="144"/>
    </location>
</feature>
<feature type="transmembrane region" description="Helical" evidence="6">
    <location>
        <begin position="12"/>
        <end position="34"/>
    </location>
</feature>
<feature type="transmembrane region" description="Helical" evidence="6">
    <location>
        <begin position="220"/>
        <end position="237"/>
    </location>
</feature>
<evidence type="ECO:0000256" key="5">
    <source>
        <dbReference type="ARBA" id="ARBA00023136"/>
    </source>
</evidence>
<dbReference type="InterPro" id="IPR050833">
    <property type="entry name" value="Poly_Biosynth_Transport"/>
</dbReference>
<feature type="transmembrane region" description="Helical" evidence="6">
    <location>
        <begin position="40"/>
        <end position="60"/>
    </location>
</feature>
<dbReference type="PANTHER" id="PTHR30250:SF11">
    <property type="entry name" value="O-ANTIGEN TRANSPORTER-RELATED"/>
    <property type="match status" value="1"/>
</dbReference>
<evidence type="ECO:0000256" key="1">
    <source>
        <dbReference type="ARBA" id="ARBA00004651"/>
    </source>
</evidence>
<evidence type="ECO:0000256" key="2">
    <source>
        <dbReference type="ARBA" id="ARBA00022475"/>
    </source>
</evidence>
<dbReference type="RefSeq" id="WP_037356542.1">
    <property type="nucleotide sequence ID" value="NZ_BHZF01000001.1"/>
</dbReference>
<feature type="transmembrane region" description="Helical" evidence="6">
    <location>
        <begin position="451"/>
        <end position="470"/>
    </location>
</feature>
<dbReference type="EMBL" id="QPJS01000001">
    <property type="protein sequence ID" value="RCX05597.1"/>
    <property type="molecule type" value="Genomic_DNA"/>
</dbReference>
<sequence length="497" mass="55441">MGLIARQTIKGSIASYAGVALGTFTLLFLFPAYLTESQIGLLRIVLNAAGMFSTIAVLGIPQVSVKYLPFIQTTKDYRAYATLLYLAGLVGVLVCYLIFLVFENSITQFYSKNSKELTDYYYLVWSITLLNTLYLIAASYARMNNRIVVPAAIKDVGIRILTIVFFTGIIYNLFDFKAYLNIQIVIYGLALLGVLIYNHQLAPFVPSFEFKRLKGHLKDVVPFAFFSLLTTAASVLVTTIDSLMIGGLINLGEVGIYVIASYIGLVIEMPKRSLNAIAGPSISESWKKNNIEAINQLHQRSSINQIIFGGGMLLLIWAAIDGIFYLMPNGEIYASGKYVVLFIGLAKFTDLAFGLTAEIISFSPKYKYNLYLLISLSVIAVLTNYLLIPILGITGAGLATFISYLIYNLLSYWLMYNRYKISPFSNDSIKAILLLSALFITISFLNFTNHSLINSGVKILFSIALLFIGIKKMNIRSDVYILSDRILKYIQGIFRRK</sequence>
<feature type="transmembrane region" description="Helical" evidence="6">
    <location>
        <begin position="368"/>
        <end position="387"/>
    </location>
</feature>
<dbReference type="Proteomes" id="UP000253517">
    <property type="component" value="Unassembled WGS sequence"/>
</dbReference>
<keyword evidence="2" id="KW-1003">Cell membrane</keyword>
<feature type="transmembrane region" description="Helical" evidence="6">
    <location>
        <begin position="180"/>
        <end position="199"/>
    </location>
</feature>
<feature type="transmembrane region" description="Helical" evidence="6">
    <location>
        <begin position="306"/>
        <end position="326"/>
    </location>
</feature>